<keyword evidence="1" id="KW-0805">Transcription regulation</keyword>
<dbReference type="Gene3D" id="1.10.10.10">
    <property type="entry name" value="Winged helix-like DNA-binding domain superfamily/Winged helix DNA-binding domain"/>
    <property type="match status" value="1"/>
</dbReference>
<dbReference type="InterPro" id="IPR036390">
    <property type="entry name" value="WH_DNA-bd_sf"/>
</dbReference>
<dbReference type="InterPro" id="IPR011711">
    <property type="entry name" value="GntR_C"/>
</dbReference>
<dbReference type="Pfam" id="PF07729">
    <property type="entry name" value="FCD"/>
    <property type="match status" value="1"/>
</dbReference>
<dbReference type="InterPro" id="IPR000524">
    <property type="entry name" value="Tscrpt_reg_HTH_GntR"/>
</dbReference>
<keyword evidence="7" id="KW-1185">Reference proteome</keyword>
<protein>
    <submittedName>
        <fullName evidence="6">Transcriptional regulator, GntR family</fullName>
    </submittedName>
</protein>
<evidence type="ECO:0000313" key="6">
    <source>
        <dbReference type="EMBL" id="SLM89511.1"/>
    </source>
</evidence>
<dbReference type="PROSITE" id="PS50949">
    <property type="entry name" value="HTH_GNTR"/>
    <property type="match status" value="1"/>
</dbReference>
<keyword evidence="3" id="KW-0804">Transcription</keyword>
<evidence type="ECO:0000256" key="1">
    <source>
        <dbReference type="ARBA" id="ARBA00023015"/>
    </source>
</evidence>
<dbReference type="InterPro" id="IPR036388">
    <property type="entry name" value="WH-like_DNA-bd_sf"/>
</dbReference>
<keyword evidence="2" id="KW-0238">DNA-binding</keyword>
<dbReference type="SMART" id="SM00345">
    <property type="entry name" value="HTH_GNTR"/>
    <property type="match status" value="1"/>
</dbReference>
<dbReference type="InterPro" id="IPR008920">
    <property type="entry name" value="TF_FadR/GntR_C"/>
</dbReference>
<dbReference type="CDD" id="cd07377">
    <property type="entry name" value="WHTH_GntR"/>
    <property type="match status" value="1"/>
</dbReference>
<name>A0A1X6WXM2_9MICO</name>
<evidence type="ECO:0000259" key="5">
    <source>
        <dbReference type="PROSITE" id="PS50949"/>
    </source>
</evidence>
<sequence length="266" mass="29328">MGRDSGHAHHGDERRVDVHSVDGRRVEVRSGDGRRVDVRSGTVTERDRRYGTSASLVASDIGENIISGHLPPGSSLRVHELASQYEMSLTPVREAMQRLVTEGLVARRPGVGFAVAPLTGDDIRDVFLTLGFVSGELAARAMDALTDAQRTELRALHHESIAMLHRDAANGLDSRNRAFYSLINHASRSPKLRWTAGLCIRFVPRTLYSDIPGWPEITVDGQRKVLEALDAGDVRAVREATRDFHHRAGEALAENFSENLRVRSAV</sequence>
<dbReference type="SUPFAM" id="SSF46785">
    <property type="entry name" value="Winged helix' DNA-binding domain"/>
    <property type="match status" value="1"/>
</dbReference>
<dbReference type="GO" id="GO:0003677">
    <property type="term" value="F:DNA binding"/>
    <property type="evidence" value="ECO:0007669"/>
    <property type="project" value="UniProtKB-KW"/>
</dbReference>
<dbReference type="AlphaFoldDB" id="A0A1X6WXM2"/>
<dbReference type="Pfam" id="PF00392">
    <property type="entry name" value="GntR"/>
    <property type="match status" value="1"/>
</dbReference>
<reference evidence="7" key="1">
    <citation type="submission" date="2017-02" db="EMBL/GenBank/DDBJ databases">
        <authorList>
            <person name="Dridi B."/>
        </authorList>
    </citation>
    <scope>NUCLEOTIDE SEQUENCE [LARGE SCALE GENOMIC DNA]</scope>
    <source>
        <strain evidence="7">B Co 03.10</strain>
    </source>
</reference>
<evidence type="ECO:0000313" key="7">
    <source>
        <dbReference type="Proteomes" id="UP000196581"/>
    </source>
</evidence>
<organism evidence="6 7">
    <name type="scientific">Brevibacterium yomogidense</name>
    <dbReference type="NCBI Taxonomy" id="946573"/>
    <lineage>
        <taxon>Bacteria</taxon>
        <taxon>Bacillati</taxon>
        <taxon>Actinomycetota</taxon>
        <taxon>Actinomycetes</taxon>
        <taxon>Micrococcales</taxon>
        <taxon>Brevibacteriaceae</taxon>
        <taxon>Brevibacterium</taxon>
    </lineage>
</organism>
<dbReference type="RefSeq" id="WP_087003568.1">
    <property type="nucleotide sequence ID" value="NZ_FWFF01000001.1"/>
</dbReference>
<feature type="region of interest" description="Disordered" evidence="4">
    <location>
        <begin position="1"/>
        <end position="48"/>
    </location>
</feature>
<dbReference type="SMART" id="SM00895">
    <property type="entry name" value="FCD"/>
    <property type="match status" value="1"/>
</dbReference>
<evidence type="ECO:0000256" key="3">
    <source>
        <dbReference type="ARBA" id="ARBA00023163"/>
    </source>
</evidence>
<dbReference type="SUPFAM" id="SSF48008">
    <property type="entry name" value="GntR ligand-binding domain-like"/>
    <property type="match status" value="1"/>
</dbReference>
<accession>A0A1X6WXM2</accession>
<dbReference type="Gene3D" id="1.20.120.530">
    <property type="entry name" value="GntR ligand-binding domain-like"/>
    <property type="match status" value="1"/>
</dbReference>
<feature type="domain" description="HTH gntR-type" evidence="5">
    <location>
        <begin position="51"/>
        <end position="118"/>
    </location>
</feature>
<evidence type="ECO:0000256" key="4">
    <source>
        <dbReference type="SAM" id="MobiDB-lite"/>
    </source>
</evidence>
<gene>
    <name evidence="6" type="ORF">FM105_01465</name>
</gene>
<dbReference type="PANTHER" id="PTHR43537:SF24">
    <property type="entry name" value="GLUCONATE OPERON TRANSCRIPTIONAL REPRESSOR"/>
    <property type="match status" value="1"/>
</dbReference>
<evidence type="ECO:0000256" key="2">
    <source>
        <dbReference type="ARBA" id="ARBA00023125"/>
    </source>
</evidence>
<dbReference type="EMBL" id="FWFF01000001">
    <property type="protein sequence ID" value="SLM89511.1"/>
    <property type="molecule type" value="Genomic_DNA"/>
</dbReference>
<dbReference type="PANTHER" id="PTHR43537">
    <property type="entry name" value="TRANSCRIPTIONAL REGULATOR, GNTR FAMILY"/>
    <property type="match status" value="1"/>
</dbReference>
<proteinExistence type="predicted"/>
<dbReference type="Proteomes" id="UP000196581">
    <property type="component" value="Unassembled WGS sequence"/>
</dbReference>
<dbReference type="GO" id="GO:0003700">
    <property type="term" value="F:DNA-binding transcription factor activity"/>
    <property type="evidence" value="ECO:0007669"/>
    <property type="project" value="InterPro"/>
</dbReference>